<sequence length="183" mass="20226">MAEDADQASQAPLRNVATNLFTAGLYSISEAHCNTGGSYPYYKCIGCTQFEVFAGACGLEHDYKVFNHFWHTTPDVLDTIFAALLHVPAYVVGEVYVAKGLREAAKQYSKELIWAVWEDQRFRPVIQPVYESAVDADLRGIVAKAVAENLSELLQDPSFEDYTSVPAAPLPTTCTPILKWSLS</sequence>
<gene>
    <name evidence="1" type="ORF">B0J12DRAFT_742528</name>
</gene>
<proteinExistence type="predicted"/>
<protein>
    <submittedName>
        <fullName evidence="1">Uncharacterized protein</fullName>
    </submittedName>
</protein>
<comment type="caution">
    <text evidence="1">The sequence shown here is derived from an EMBL/GenBank/DDBJ whole genome shotgun (WGS) entry which is preliminary data.</text>
</comment>
<keyword evidence="2" id="KW-1185">Reference proteome</keyword>
<name>A0ABQ8G3S6_9PEZI</name>
<dbReference type="Proteomes" id="UP000774617">
    <property type="component" value="Unassembled WGS sequence"/>
</dbReference>
<evidence type="ECO:0000313" key="2">
    <source>
        <dbReference type="Proteomes" id="UP000774617"/>
    </source>
</evidence>
<dbReference type="EMBL" id="JAGTJR010000021">
    <property type="protein sequence ID" value="KAH7043937.1"/>
    <property type="molecule type" value="Genomic_DNA"/>
</dbReference>
<organism evidence="1 2">
    <name type="scientific">Macrophomina phaseolina</name>
    <dbReference type="NCBI Taxonomy" id="35725"/>
    <lineage>
        <taxon>Eukaryota</taxon>
        <taxon>Fungi</taxon>
        <taxon>Dikarya</taxon>
        <taxon>Ascomycota</taxon>
        <taxon>Pezizomycotina</taxon>
        <taxon>Dothideomycetes</taxon>
        <taxon>Dothideomycetes incertae sedis</taxon>
        <taxon>Botryosphaeriales</taxon>
        <taxon>Botryosphaeriaceae</taxon>
        <taxon>Macrophomina</taxon>
    </lineage>
</organism>
<evidence type="ECO:0000313" key="1">
    <source>
        <dbReference type="EMBL" id="KAH7043937.1"/>
    </source>
</evidence>
<accession>A0ABQ8G3S6</accession>
<reference evidence="1 2" key="1">
    <citation type="journal article" date="2021" name="Nat. Commun.">
        <title>Genetic determinants of endophytism in the Arabidopsis root mycobiome.</title>
        <authorList>
            <person name="Mesny F."/>
            <person name="Miyauchi S."/>
            <person name="Thiergart T."/>
            <person name="Pickel B."/>
            <person name="Atanasova L."/>
            <person name="Karlsson M."/>
            <person name="Huettel B."/>
            <person name="Barry K.W."/>
            <person name="Haridas S."/>
            <person name="Chen C."/>
            <person name="Bauer D."/>
            <person name="Andreopoulos W."/>
            <person name="Pangilinan J."/>
            <person name="LaButti K."/>
            <person name="Riley R."/>
            <person name="Lipzen A."/>
            <person name="Clum A."/>
            <person name="Drula E."/>
            <person name="Henrissat B."/>
            <person name="Kohler A."/>
            <person name="Grigoriev I.V."/>
            <person name="Martin F.M."/>
            <person name="Hacquard S."/>
        </authorList>
    </citation>
    <scope>NUCLEOTIDE SEQUENCE [LARGE SCALE GENOMIC DNA]</scope>
    <source>
        <strain evidence="1 2">MPI-SDFR-AT-0080</strain>
    </source>
</reference>